<keyword evidence="1" id="KW-0732">Signal</keyword>
<feature type="chain" id="PRO_5040369200" description="Secreted protein" evidence="1">
    <location>
        <begin position="20"/>
        <end position="68"/>
    </location>
</feature>
<sequence>MPALLIVCCALPISDWIRAANCALDTGSVSSPWDANASCTSLRDSSLLKSAFRRATISAGVLAGASTP</sequence>
<feature type="signal peptide" evidence="1">
    <location>
        <begin position="1"/>
        <end position="19"/>
    </location>
</feature>
<name>A0A9P7C2N8_9FUNG</name>
<gene>
    <name evidence="2" type="ORF">G6F50_016220</name>
</gene>
<dbReference type="Proteomes" id="UP000740926">
    <property type="component" value="Unassembled WGS sequence"/>
</dbReference>
<evidence type="ECO:0008006" key="4">
    <source>
        <dbReference type="Google" id="ProtNLM"/>
    </source>
</evidence>
<keyword evidence="3" id="KW-1185">Reference proteome</keyword>
<dbReference type="EMBL" id="JAANIU010009914">
    <property type="protein sequence ID" value="KAG1532438.1"/>
    <property type="molecule type" value="Genomic_DNA"/>
</dbReference>
<organism evidence="2 3">
    <name type="scientific">Rhizopus delemar</name>
    <dbReference type="NCBI Taxonomy" id="936053"/>
    <lineage>
        <taxon>Eukaryota</taxon>
        <taxon>Fungi</taxon>
        <taxon>Fungi incertae sedis</taxon>
        <taxon>Mucoromycota</taxon>
        <taxon>Mucoromycotina</taxon>
        <taxon>Mucoromycetes</taxon>
        <taxon>Mucorales</taxon>
        <taxon>Mucorineae</taxon>
        <taxon>Rhizopodaceae</taxon>
        <taxon>Rhizopus</taxon>
    </lineage>
</organism>
<protein>
    <recommendedName>
        <fullName evidence="4">Secreted protein</fullName>
    </recommendedName>
</protein>
<evidence type="ECO:0000256" key="1">
    <source>
        <dbReference type="SAM" id="SignalP"/>
    </source>
</evidence>
<reference evidence="2 3" key="1">
    <citation type="journal article" date="2020" name="Microb. Genom.">
        <title>Genetic diversity of clinical and environmental Mucorales isolates obtained from an investigation of mucormycosis cases among solid organ transplant recipients.</title>
        <authorList>
            <person name="Nguyen M.H."/>
            <person name="Kaul D."/>
            <person name="Muto C."/>
            <person name="Cheng S.J."/>
            <person name="Richter R.A."/>
            <person name="Bruno V.M."/>
            <person name="Liu G."/>
            <person name="Beyhan S."/>
            <person name="Sundermann A.J."/>
            <person name="Mounaud S."/>
            <person name="Pasculle A.W."/>
            <person name="Nierman W.C."/>
            <person name="Driscoll E."/>
            <person name="Cumbie R."/>
            <person name="Clancy C.J."/>
            <person name="Dupont C.L."/>
        </authorList>
    </citation>
    <scope>NUCLEOTIDE SEQUENCE [LARGE SCALE GENOMIC DNA]</scope>
    <source>
        <strain evidence="2 3">GL24</strain>
    </source>
</reference>
<evidence type="ECO:0000313" key="3">
    <source>
        <dbReference type="Proteomes" id="UP000740926"/>
    </source>
</evidence>
<comment type="caution">
    <text evidence="2">The sequence shown here is derived from an EMBL/GenBank/DDBJ whole genome shotgun (WGS) entry which is preliminary data.</text>
</comment>
<proteinExistence type="predicted"/>
<accession>A0A9P7C2N8</accession>
<dbReference type="AlphaFoldDB" id="A0A9P7C2N8"/>
<evidence type="ECO:0000313" key="2">
    <source>
        <dbReference type="EMBL" id="KAG1532438.1"/>
    </source>
</evidence>